<comment type="caution">
    <text evidence="1">The sequence shown here is derived from an EMBL/GenBank/DDBJ whole genome shotgun (WGS) entry which is preliminary data.</text>
</comment>
<protein>
    <submittedName>
        <fullName evidence="1">Uncharacterized protein</fullName>
    </submittedName>
</protein>
<evidence type="ECO:0000313" key="1">
    <source>
        <dbReference type="EMBL" id="KTF07774.1"/>
    </source>
</evidence>
<organism evidence="1">
    <name type="scientific">marine sediment metagenome</name>
    <dbReference type="NCBI Taxonomy" id="412755"/>
    <lineage>
        <taxon>unclassified sequences</taxon>
        <taxon>metagenomes</taxon>
        <taxon>ecological metagenomes</taxon>
    </lineage>
</organism>
<reference evidence="1" key="1">
    <citation type="submission" date="2013-11" db="EMBL/GenBank/DDBJ databases">
        <title>Microbial diversity, functional groups and degradation webs in Northern and Southern Mediterranean and Red Sea marine crude oil polluted sites.</title>
        <authorList>
            <person name="Daffonchio D."/>
            <person name="Mapelli F."/>
            <person name="Ferrer M."/>
            <person name="Richter M."/>
            <person name="Cherif A."/>
            <person name="Malkawi H.I."/>
            <person name="Yakimov M.M."/>
            <person name="Abdel-Fattah Y.R."/>
            <person name="Blaghen M."/>
            <person name="Golyshin P.N."/>
            <person name="Kalogerakis N."/>
            <person name="Boon N."/>
            <person name="Magagnini M."/>
            <person name="Fava F."/>
        </authorList>
    </citation>
    <scope>NUCLEOTIDE SEQUENCE</scope>
</reference>
<name>A0A1B6NWE0_9ZZZZ</name>
<gene>
    <name evidence="1" type="ORF">MGSAQ_000730</name>
</gene>
<dbReference type="EMBL" id="AYSL01000343">
    <property type="protein sequence ID" value="KTF07774.1"/>
    <property type="molecule type" value="Genomic_DNA"/>
</dbReference>
<accession>A0A1B6NWE0</accession>
<proteinExistence type="predicted"/>
<sequence length="42" mass="4477">MNRSPNPSIMACTAQSCHRKPVAATGPEIGDAQIVQLAQRLD</sequence>
<feature type="non-terminal residue" evidence="1">
    <location>
        <position position="42"/>
    </location>
</feature>
<dbReference type="PROSITE" id="PS51257">
    <property type="entry name" value="PROKAR_LIPOPROTEIN"/>
    <property type="match status" value="1"/>
</dbReference>
<dbReference type="AlphaFoldDB" id="A0A1B6NWE0"/>